<accession>A0ABS9TRR8</accession>
<keyword evidence="2" id="KW-1185">Reference proteome</keyword>
<evidence type="ECO:0000313" key="1">
    <source>
        <dbReference type="EMBL" id="MCH6171221.1"/>
    </source>
</evidence>
<protein>
    <recommendedName>
        <fullName evidence="3">DUF302 domain-containing protein</fullName>
    </recommendedName>
</protein>
<proteinExistence type="predicted"/>
<dbReference type="SUPFAM" id="SSF103247">
    <property type="entry name" value="TT1751-like"/>
    <property type="match status" value="1"/>
</dbReference>
<dbReference type="InterPro" id="IPR035923">
    <property type="entry name" value="TT1751-like_sf"/>
</dbReference>
<dbReference type="RefSeq" id="WP_241042030.1">
    <property type="nucleotide sequence ID" value="NZ_BAAAJF010000010.1"/>
</dbReference>
<comment type="caution">
    <text evidence="1">The sequence shown here is derived from an EMBL/GenBank/DDBJ whole genome shotgun (WGS) entry which is preliminary data.</text>
</comment>
<gene>
    <name evidence="1" type="ORF">MMF94_36440</name>
</gene>
<organism evidence="1 2">
    <name type="scientific">Pseudonocardia alaniniphila</name>
    <dbReference type="NCBI Taxonomy" id="75291"/>
    <lineage>
        <taxon>Bacteria</taxon>
        <taxon>Bacillati</taxon>
        <taxon>Actinomycetota</taxon>
        <taxon>Actinomycetes</taxon>
        <taxon>Pseudonocardiales</taxon>
        <taxon>Pseudonocardiaceae</taxon>
        <taxon>Pseudonocardia</taxon>
    </lineage>
</organism>
<reference evidence="1 2" key="1">
    <citation type="submission" date="2022-03" db="EMBL/GenBank/DDBJ databases">
        <title>Pseudonocardia alaer sp. nov., a novel actinomycete isolated from reed forest soil.</title>
        <authorList>
            <person name="Wang L."/>
        </authorList>
    </citation>
    <scope>NUCLEOTIDE SEQUENCE [LARGE SCALE GENOMIC DNA]</scope>
    <source>
        <strain evidence="1 2">Y-16303</strain>
    </source>
</reference>
<sequence>MTDTTTATRTVRRLSVPLGMPYAEAIRRFEDLLPAIDLDRFTALENWDDVVRLAGRTAPLGLMRFWALDVPSLMVGGRAVWDSTEYLVGNHVIAERMYRYDPVATMYAPLRFLIHADPSGEAVCVFEQPSTQFDSLGRAEISAVGRELDRKVATLLTALGATPPADLAG</sequence>
<evidence type="ECO:0000313" key="2">
    <source>
        <dbReference type="Proteomes" id="UP001299970"/>
    </source>
</evidence>
<dbReference type="EMBL" id="JAKXMK010000041">
    <property type="protein sequence ID" value="MCH6171221.1"/>
    <property type="molecule type" value="Genomic_DNA"/>
</dbReference>
<dbReference type="Proteomes" id="UP001299970">
    <property type="component" value="Unassembled WGS sequence"/>
</dbReference>
<name>A0ABS9TRR8_9PSEU</name>
<evidence type="ECO:0008006" key="3">
    <source>
        <dbReference type="Google" id="ProtNLM"/>
    </source>
</evidence>